<evidence type="ECO:0000256" key="1">
    <source>
        <dbReference type="SAM" id="Phobius"/>
    </source>
</evidence>
<evidence type="ECO:0000313" key="4">
    <source>
        <dbReference type="Proteomes" id="UP000215223"/>
    </source>
</evidence>
<keyword evidence="1" id="KW-1133">Transmembrane helix</keyword>
<dbReference type="Proteomes" id="UP000215223">
    <property type="component" value="Unassembled WGS sequence"/>
</dbReference>
<reference evidence="3 4" key="1">
    <citation type="submission" date="2017-07" db="EMBL/GenBank/DDBJ databases">
        <title>Amycolatopsis thailandensis Genome sequencing and assembly.</title>
        <authorList>
            <person name="Kaur N."/>
            <person name="Mayilraj S."/>
        </authorList>
    </citation>
    <scope>NUCLEOTIDE SEQUENCE [LARGE SCALE GENOMIC DNA]</scope>
    <source>
        <strain evidence="3 4">JCM 16380</strain>
    </source>
</reference>
<name>A0A229RW25_9PSEU</name>
<sequence length="138" mass="14523">MTTETSTVDRRKPVLLISVVAVLAAAIVAWLVWPSGGGEQVQRSTQGPYTVQLSVEDPRQGGNVFALTVTGATPDVVTVEPVMPQMGHALAPSPAIAQAPGRFRTGDVLLPMSGQWEITVSLRGPSGATQHVFPLLVK</sequence>
<evidence type="ECO:0000259" key="2">
    <source>
        <dbReference type="Pfam" id="PF13115"/>
    </source>
</evidence>
<feature type="transmembrane region" description="Helical" evidence="1">
    <location>
        <begin position="14"/>
        <end position="33"/>
    </location>
</feature>
<keyword evidence="1" id="KW-0472">Membrane</keyword>
<protein>
    <recommendedName>
        <fullName evidence="2">YtkA-like domain-containing protein</fullName>
    </recommendedName>
</protein>
<dbReference type="RefSeq" id="WP_093936877.1">
    <property type="nucleotide sequence ID" value="NZ_NMQT01000100.1"/>
</dbReference>
<proteinExistence type="predicted"/>
<dbReference type="OrthoDB" id="3695826at2"/>
<dbReference type="InterPro" id="IPR032693">
    <property type="entry name" value="YtkA-like_dom"/>
</dbReference>
<accession>A0A229RW25</accession>
<keyword evidence="4" id="KW-1185">Reference proteome</keyword>
<dbReference type="EMBL" id="NMQT01000100">
    <property type="protein sequence ID" value="OXM50564.1"/>
    <property type="molecule type" value="Genomic_DNA"/>
</dbReference>
<dbReference type="Pfam" id="PF13115">
    <property type="entry name" value="YtkA"/>
    <property type="match status" value="1"/>
</dbReference>
<dbReference type="AlphaFoldDB" id="A0A229RW25"/>
<gene>
    <name evidence="3" type="ORF">CFP71_27670</name>
</gene>
<organism evidence="3 4">
    <name type="scientific">Amycolatopsis thailandensis</name>
    <dbReference type="NCBI Taxonomy" id="589330"/>
    <lineage>
        <taxon>Bacteria</taxon>
        <taxon>Bacillati</taxon>
        <taxon>Actinomycetota</taxon>
        <taxon>Actinomycetes</taxon>
        <taxon>Pseudonocardiales</taxon>
        <taxon>Pseudonocardiaceae</taxon>
        <taxon>Amycolatopsis</taxon>
    </lineage>
</organism>
<keyword evidence="1" id="KW-0812">Transmembrane</keyword>
<comment type="caution">
    <text evidence="3">The sequence shown here is derived from an EMBL/GenBank/DDBJ whole genome shotgun (WGS) entry which is preliminary data.</text>
</comment>
<feature type="domain" description="YtkA-like" evidence="2">
    <location>
        <begin position="45"/>
        <end position="120"/>
    </location>
</feature>
<evidence type="ECO:0000313" key="3">
    <source>
        <dbReference type="EMBL" id="OXM50564.1"/>
    </source>
</evidence>